<dbReference type="Gene3D" id="3.40.50.720">
    <property type="entry name" value="NAD(P)-binding Rossmann-like Domain"/>
    <property type="match status" value="1"/>
</dbReference>
<dbReference type="RefSeq" id="WP_188670590.1">
    <property type="nucleotide sequence ID" value="NZ_BMJH01000001.1"/>
</dbReference>
<proteinExistence type="inferred from homology"/>
<dbReference type="InterPro" id="IPR036291">
    <property type="entry name" value="NAD(P)-bd_dom_sf"/>
</dbReference>
<keyword evidence="2" id="KW-0521">NADP</keyword>
<protein>
    <submittedName>
        <fullName evidence="5">Short-chain dehydrogenase</fullName>
    </submittedName>
</protein>
<dbReference type="AlphaFoldDB" id="A0A916U424"/>
<dbReference type="PANTHER" id="PTHR43391">
    <property type="entry name" value="RETINOL DEHYDROGENASE-RELATED"/>
    <property type="match status" value="1"/>
</dbReference>
<dbReference type="Proteomes" id="UP000641514">
    <property type="component" value="Unassembled WGS sequence"/>
</dbReference>
<comment type="similarity">
    <text evidence="1 4">Belongs to the short-chain dehydrogenases/reductases (SDR) family.</text>
</comment>
<dbReference type="PANTHER" id="PTHR43391:SF14">
    <property type="entry name" value="DEHYDROGENASE_REDUCTASE SDR FAMILY PROTEIN 7-LIKE"/>
    <property type="match status" value="1"/>
</dbReference>
<dbReference type="PRINTS" id="PR00080">
    <property type="entry name" value="SDRFAMILY"/>
</dbReference>
<dbReference type="Pfam" id="PF00106">
    <property type="entry name" value="adh_short"/>
    <property type="match status" value="1"/>
</dbReference>
<evidence type="ECO:0000313" key="6">
    <source>
        <dbReference type="Proteomes" id="UP000641514"/>
    </source>
</evidence>
<keyword evidence="6" id="KW-1185">Reference proteome</keyword>
<gene>
    <name evidence="5" type="ORF">GCM10011410_06390</name>
</gene>
<evidence type="ECO:0000256" key="2">
    <source>
        <dbReference type="ARBA" id="ARBA00022857"/>
    </source>
</evidence>
<evidence type="ECO:0000256" key="1">
    <source>
        <dbReference type="ARBA" id="ARBA00006484"/>
    </source>
</evidence>
<dbReference type="InterPro" id="IPR002347">
    <property type="entry name" value="SDR_fam"/>
</dbReference>
<name>A0A916U424_9ACTN</name>
<dbReference type="SUPFAM" id="SSF51735">
    <property type="entry name" value="NAD(P)-binding Rossmann-fold domains"/>
    <property type="match status" value="1"/>
</dbReference>
<dbReference type="GO" id="GO:0016491">
    <property type="term" value="F:oxidoreductase activity"/>
    <property type="evidence" value="ECO:0007669"/>
    <property type="project" value="UniProtKB-KW"/>
</dbReference>
<evidence type="ECO:0000313" key="5">
    <source>
        <dbReference type="EMBL" id="GGC56647.1"/>
    </source>
</evidence>
<evidence type="ECO:0000256" key="4">
    <source>
        <dbReference type="RuleBase" id="RU000363"/>
    </source>
</evidence>
<dbReference type="EMBL" id="BMJH01000001">
    <property type="protein sequence ID" value="GGC56647.1"/>
    <property type="molecule type" value="Genomic_DNA"/>
</dbReference>
<evidence type="ECO:0000256" key="3">
    <source>
        <dbReference type="ARBA" id="ARBA00023002"/>
    </source>
</evidence>
<keyword evidence="3" id="KW-0560">Oxidoreductase</keyword>
<dbReference type="NCBIfam" id="NF006123">
    <property type="entry name" value="PRK08267.1"/>
    <property type="match status" value="1"/>
</dbReference>
<dbReference type="PRINTS" id="PR00081">
    <property type="entry name" value="GDHRDH"/>
</dbReference>
<sequence length="263" mass="28418">MPKTRPSVLVTGAAAGIGRATALRFLKAGYLVGAYDVDEQGIESLMRAAPSGRIVGGRLDVTDADAWHDVLDEFMGHTSGRLDVLVNNAGLLRAGRFVDIPLDTQAQIVRVNVDGVINGCYMAYPFLKVTPKAQVINVCSASAIYGQAELATYSATKFAVRGLTEALDVEWKDDDIRVCAVWPLFVNTGMIADEKTSSMSTLGVRLSPEDVANKIFSVAKPQRLPFPQPTHIPVGAQAHALFTTAQFTPLRVLRAVNRRIAQH</sequence>
<reference evidence="5" key="1">
    <citation type="journal article" date="2014" name="Int. J. Syst. Evol. Microbiol.">
        <title>Complete genome sequence of Corynebacterium casei LMG S-19264T (=DSM 44701T), isolated from a smear-ripened cheese.</title>
        <authorList>
            <consortium name="US DOE Joint Genome Institute (JGI-PGF)"/>
            <person name="Walter F."/>
            <person name="Albersmeier A."/>
            <person name="Kalinowski J."/>
            <person name="Ruckert C."/>
        </authorList>
    </citation>
    <scope>NUCLEOTIDE SEQUENCE</scope>
    <source>
        <strain evidence="5">CGMCC 1.15478</strain>
    </source>
</reference>
<reference evidence="5" key="2">
    <citation type="submission" date="2020-09" db="EMBL/GenBank/DDBJ databases">
        <authorList>
            <person name="Sun Q."/>
            <person name="Zhou Y."/>
        </authorList>
    </citation>
    <scope>NUCLEOTIDE SEQUENCE</scope>
    <source>
        <strain evidence="5">CGMCC 1.15478</strain>
    </source>
</reference>
<comment type="caution">
    <text evidence="5">The sequence shown here is derived from an EMBL/GenBank/DDBJ whole genome shotgun (WGS) entry which is preliminary data.</text>
</comment>
<accession>A0A916U424</accession>
<organism evidence="5 6">
    <name type="scientific">Hoyosella rhizosphaerae</name>
    <dbReference type="NCBI Taxonomy" id="1755582"/>
    <lineage>
        <taxon>Bacteria</taxon>
        <taxon>Bacillati</taxon>
        <taxon>Actinomycetota</taxon>
        <taxon>Actinomycetes</taxon>
        <taxon>Mycobacteriales</taxon>
        <taxon>Hoyosellaceae</taxon>
        <taxon>Hoyosella</taxon>
    </lineage>
</organism>